<evidence type="ECO:0000256" key="5">
    <source>
        <dbReference type="ARBA" id="ARBA00022692"/>
    </source>
</evidence>
<evidence type="ECO:0000256" key="3">
    <source>
        <dbReference type="ARBA" id="ARBA00022448"/>
    </source>
</evidence>
<keyword evidence="7 9" id="KW-0472">Membrane</keyword>
<feature type="transmembrane region" description="Helical" evidence="9">
    <location>
        <begin position="421"/>
        <end position="447"/>
    </location>
</feature>
<keyword evidence="5 9" id="KW-0812">Transmembrane</keyword>
<evidence type="ECO:0000256" key="9">
    <source>
        <dbReference type="SAM" id="Phobius"/>
    </source>
</evidence>
<feature type="transmembrane region" description="Helical" evidence="9">
    <location>
        <begin position="343"/>
        <end position="367"/>
    </location>
</feature>
<evidence type="ECO:0000313" key="11">
    <source>
        <dbReference type="Proteomes" id="UP000604046"/>
    </source>
</evidence>
<protein>
    <submittedName>
        <fullName evidence="10">TqsA protein</fullName>
    </submittedName>
</protein>
<organism evidence="10 11">
    <name type="scientific">Symbiodinium natans</name>
    <dbReference type="NCBI Taxonomy" id="878477"/>
    <lineage>
        <taxon>Eukaryota</taxon>
        <taxon>Sar</taxon>
        <taxon>Alveolata</taxon>
        <taxon>Dinophyceae</taxon>
        <taxon>Suessiales</taxon>
        <taxon>Symbiodiniaceae</taxon>
        <taxon>Symbiodinium</taxon>
    </lineage>
</organism>
<keyword evidence="4" id="KW-1003">Cell membrane</keyword>
<comment type="caution">
    <text evidence="10">The sequence shown here is derived from an EMBL/GenBank/DDBJ whole genome shotgun (WGS) entry which is preliminary data.</text>
</comment>
<evidence type="ECO:0000313" key="10">
    <source>
        <dbReference type="EMBL" id="CAE7400799.1"/>
    </source>
</evidence>
<evidence type="ECO:0000256" key="1">
    <source>
        <dbReference type="ARBA" id="ARBA00004651"/>
    </source>
</evidence>
<feature type="transmembrane region" description="Helical" evidence="9">
    <location>
        <begin position="317"/>
        <end position="337"/>
    </location>
</feature>
<dbReference type="PANTHER" id="PTHR21716:SF53">
    <property type="entry name" value="PERMEASE PERM-RELATED"/>
    <property type="match status" value="1"/>
</dbReference>
<evidence type="ECO:0000256" key="7">
    <source>
        <dbReference type="ARBA" id="ARBA00023136"/>
    </source>
</evidence>
<dbReference type="AlphaFoldDB" id="A0A812QRS1"/>
<feature type="transmembrane region" description="Helical" evidence="9">
    <location>
        <begin position="275"/>
        <end position="297"/>
    </location>
</feature>
<feature type="transmembrane region" description="Helical" evidence="9">
    <location>
        <begin position="197"/>
        <end position="219"/>
    </location>
</feature>
<dbReference type="GO" id="GO:0005886">
    <property type="term" value="C:plasma membrane"/>
    <property type="evidence" value="ECO:0007669"/>
    <property type="project" value="UniProtKB-SubCell"/>
</dbReference>
<sequence>MHIEIPAVGSRFSREASPALSGRSEARSHLSSAVEVLLDAVGHDSNDGDRSGTVGLLNGEPSARTSRSRFRDVLGIGVVLIAFFVGVYFLFWMRRVLVPLTFALFLAFLCEPLLAFMVTAPRSAARRLQRCKQGRSRDRKPHDHKGVPVGRAEEDATSSDLDSIGSAASITVSDCDGQAAKTCCASCGKWLQQIWSIFAVLILVVTLLTVTFLIFYGVVRVFADFDWSQFSDSAKMHDIQFLLEKAGIVDGKMNVNFQKVAAEFKSYLLDTASTFFHFVEGFMLCVLMFIFCLIGMLPEINSGRRPSPVKDLVQRYLMVKCVSSLVIAVLVMFALWAMKVPLLVVWGLVTFVTNFIPNLGALIAILAPIPFVWLKPDGTLLDTFVVILVQFLVHNIAGNIIEPHIMSQGLELHPLTIVVALMFWSSIWGIAGAVLSVPISCVLRLWLGELEDHRAKRLYRLFDDPLG</sequence>
<name>A0A812QRS1_9DINO</name>
<dbReference type="EMBL" id="CAJNDS010002264">
    <property type="protein sequence ID" value="CAE7400799.1"/>
    <property type="molecule type" value="Genomic_DNA"/>
</dbReference>
<keyword evidence="3" id="KW-0813">Transport</keyword>
<evidence type="ECO:0000256" key="8">
    <source>
        <dbReference type="SAM" id="MobiDB-lite"/>
    </source>
</evidence>
<dbReference type="InterPro" id="IPR002549">
    <property type="entry name" value="AI-2E-like"/>
</dbReference>
<feature type="region of interest" description="Disordered" evidence="8">
    <location>
        <begin position="43"/>
        <end position="63"/>
    </location>
</feature>
<dbReference type="PANTHER" id="PTHR21716">
    <property type="entry name" value="TRANSMEMBRANE PROTEIN"/>
    <property type="match status" value="1"/>
</dbReference>
<feature type="region of interest" description="Disordered" evidence="8">
    <location>
        <begin position="130"/>
        <end position="160"/>
    </location>
</feature>
<feature type="compositionally biased region" description="Basic residues" evidence="8">
    <location>
        <begin position="130"/>
        <end position="139"/>
    </location>
</feature>
<evidence type="ECO:0000256" key="2">
    <source>
        <dbReference type="ARBA" id="ARBA00009773"/>
    </source>
</evidence>
<feature type="transmembrane region" description="Helical" evidence="9">
    <location>
        <begin position="379"/>
        <end position="401"/>
    </location>
</feature>
<proteinExistence type="inferred from homology"/>
<comment type="similarity">
    <text evidence="2">Belongs to the autoinducer-2 exporter (AI-2E) (TC 2.A.86) family.</text>
</comment>
<dbReference type="Pfam" id="PF01594">
    <property type="entry name" value="AI-2E_transport"/>
    <property type="match status" value="1"/>
</dbReference>
<dbReference type="OrthoDB" id="415056at2759"/>
<dbReference type="Proteomes" id="UP000604046">
    <property type="component" value="Unassembled WGS sequence"/>
</dbReference>
<feature type="compositionally biased region" description="Basic and acidic residues" evidence="8">
    <location>
        <begin position="140"/>
        <end position="154"/>
    </location>
</feature>
<keyword evidence="6 9" id="KW-1133">Transmembrane helix</keyword>
<evidence type="ECO:0000256" key="6">
    <source>
        <dbReference type="ARBA" id="ARBA00022989"/>
    </source>
</evidence>
<feature type="transmembrane region" description="Helical" evidence="9">
    <location>
        <begin position="73"/>
        <end position="91"/>
    </location>
</feature>
<gene>
    <name evidence="10" type="primary">tqsA</name>
    <name evidence="10" type="ORF">SNAT2548_LOCUS21816</name>
</gene>
<evidence type="ECO:0000256" key="4">
    <source>
        <dbReference type="ARBA" id="ARBA00022475"/>
    </source>
</evidence>
<accession>A0A812QRS1</accession>
<reference evidence="10" key="1">
    <citation type="submission" date="2021-02" db="EMBL/GenBank/DDBJ databases">
        <authorList>
            <person name="Dougan E. K."/>
            <person name="Rhodes N."/>
            <person name="Thang M."/>
            <person name="Chan C."/>
        </authorList>
    </citation>
    <scope>NUCLEOTIDE SEQUENCE</scope>
</reference>
<keyword evidence="11" id="KW-1185">Reference proteome</keyword>
<feature type="transmembrane region" description="Helical" evidence="9">
    <location>
        <begin position="97"/>
        <end position="120"/>
    </location>
</feature>
<comment type="subcellular location">
    <subcellularLocation>
        <location evidence="1">Cell membrane</location>
        <topology evidence="1">Multi-pass membrane protein</topology>
    </subcellularLocation>
</comment>